<dbReference type="PANTHER" id="PTHR48020">
    <property type="entry name" value="PROTON MYO-INOSITOL COTRANSPORTER"/>
    <property type="match status" value="1"/>
</dbReference>
<evidence type="ECO:0000313" key="11">
    <source>
        <dbReference type="Proteomes" id="UP000192578"/>
    </source>
</evidence>
<protein>
    <submittedName>
        <fullName evidence="10">Proton myo-inositol cotransporter</fullName>
    </submittedName>
</protein>
<dbReference type="PROSITE" id="PS50850">
    <property type="entry name" value="MFS"/>
    <property type="match status" value="1"/>
</dbReference>
<evidence type="ECO:0000256" key="2">
    <source>
        <dbReference type="ARBA" id="ARBA00010992"/>
    </source>
</evidence>
<feature type="transmembrane region" description="Helical" evidence="8">
    <location>
        <begin position="67"/>
        <end position="87"/>
    </location>
</feature>
<feature type="transmembrane region" description="Helical" evidence="8">
    <location>
        <begin position="159"/>
        <end position="182"/>
    </location>
</feature>
<evidence type="ECO:0000256" key="7">
    <source>
        <dbReference type="RuleBase" id="RU003346"/>
    </source>
</evidence>
<dbReference type="InterPro" id="IPR005829">
    <property type="entry name" value="Sugar_transporter_CS"/>
</dbReference>
<feature type="transmembrane region" description="Helical" evidence="8">
    <location>
        <begin position="30"/>
        <end position="47"/>
    </location>
</feature>
<dbReference type="GO" id="GO:0016324">
    <property type="term" value="C:apical plasma membrane"/>
    <property type="evidence" value="ECO:0007669"/>
    <property type="project" value="TreeGrafter"/>
</dbReference>
<feature type="transmembrane region" description="Helical" evidence="8">
    <location>
        <begin position="279"/>
        <end position="301"/>
    </location>
</feature>
<feature type="transmembrane region" description="Helical" evidence="8">
    <location>
        <begin position="531"/>
        <end position="552"/>
    </location>
</feature>
<dbReference type="EMBL" id="MTYJ01000103">
    <property type="protein sequence ID" value="OQV14535.1"/>
    <property type="molecule type" value="Genomic_DNA"/>
</dbReference>
<feature type="transmembrane region" description="Helical" evidence="8">
    <location>
        <begin position="501"/>
        <end position="525"/>
    </location>
</feature>
<organism evidence="10 11">
    <name type="scientific">Hypsibius exemplaris</name>
    <name type="common">Freshwater tardigrade</name>
    <dbReference type="NCBI Taxonomy" id="2072580"/>
    <lineage>
        <taxon>Eukaryota</taxon>
        <taxon>Metazoa</taxon>
        <taxon>Ecdysozoa</taxon>
        <taxon>Tardigrada</taxon>
        <taxon>Eutardigrada</taxon>
        <taxon>Parachela</taxon>
        <taxon>Hypsibioidea</taxon>
        <taxon>Hypsibiidae</taxon>
        <taxon>Hypsibius</taxon>
    </lineage>
</organism>
<accession>A0A1W0WH61</accession>
<dbReference type="PANTHER" id="PTHR48020:SF12">
    <property type="entry name" value="PROTON MYO-INOSITOL COTRANSPORTER"/>
    <property type="match status" value="1"/>
</dbReference>
<evidence type="ECO:0000256" key="4">
    <source>
        <dbReference type="ARBA" id="ARBA00022692"/>
    </source>
</evidence>
<dbReference type="InterPro" id="IPR020846">
    <property type="entry name" value="MFS_dom"/>
</dbReference>
<feature type="transmembrane region" description="Helical" evidence="8">
    <location>
        <begin position="316"/>
        <end position="339"/>
    </location>
</feature>
<evidence type="ECO:0000256" key="8">
    <source>
        <dbReference type="SAM" id="Phobius"/>
    </source>
</evidence>
<keyword evidence="5 8" id="KW-1133">Transmembrane helix</keyword>
<evidence type="ECO:0000256" key="3">
    <source>
        <dbReference type="ARBA" id="ARBA00022448"/>
    </source>
</evidence>
<evidence type="ECO:0000256" key="6">
    <source>
        <dbReference type="ARBA" id="ARBA00023136"/>
    </source>
</evidence>
<gene>
    <name evidence="10" type="ORF">BV898_11256</name>
</gene>
<dbReference type="InterPro" id="IPR005828">
    <property type="entry name" value="MFS_sugar_transport-like"/>
</dbReference>
<dbReference type="PROSITE" id="PS00217">
    <property type="entry name" value="SUGAR_TRANSPORT_2"/>
    <property type="match status" value="1"/>
</dbReference>
<dbReference type="Gene3D" id="1.20.1250.20">
    <property type="entry name" value="MFS general substrate transporter like domains"/>
    <property type="match status" value="2"/>
</dbReference>
<reference evidence="11" key="1">
    <citation type="submission" date="2017-01" db="EMBL/GenBank/DDBJ databases">
        <title>Comparative genomics of anhydrobiosis in the tardigrade Hypsibius dujardini.</title>
        <authorList>
            <person name="Yoshida Y."/>
            <person name="Koutsovoulos G."/>
            <person name="Laetsch D."/>
            <person name="Stevens L."/>
            <person name="Kumar S."/>
            <person name="Horikawa D."/>
            <person name="Ishino K."/>
            <person name="Komine S."/>
            <person name="Tomita M."/>
            <person name="Blaxter M."/>
            <person name="Arakawa K."/>
        </authorList>
    </citation>
    <scope>NUCLEOTIDE SEQUENCE [LARGE SCALE GENOMIC DNA]</scope>
    <source>
        <strain evidence="11">Z151</strain>
    </source>
</reference>
<dbReference type="SUPFAM" id="SSF103473">
    <property type="entry name" value="MFS general substrate transporter"/>
    <property type="match status" value="1"/>
</dbReference>
<dbReference type="PRINTS" id="PR00171">
    <property type="entry name" value="SUGRTRNSPORT"/>
</dbReference>
<evidence type="ECO:0000256" key="5">
    <source>
        <dbReference type="ARBA" id="ARBA00022989"/>
    </source>
</evidence>
<evidence type="ECO:0000256" key="1">
    <source>
        <dbReference type="ARBA" id="ARBA00004141"/>
    </source>
</evidence>
<feature type="transmembrane region" description="Helical" evidence="8">
    <location>
        <begin position="99"/>
        <end position="117"/>
    </location>
</feature>
<feature type="transmembrane region" description="Helical" evidence="8">
    <location>
        <begin position="462"/>
        <end position="480"/>
    </location>
</feature>
<feature type="transmembrane region" description="Helical" evidence="8">
    <location>
        <begin position="129"/>
        <end position="147"/>
    </location>
</feature>
<dbReference type="Proteomes" id="UP000192578">
    <property type="component" value="Unassembled WGS sequence"/>
</dbReference>
<feature type="domain" description="Major facilitator superfamily (MFS) profile" evidence="9">
    <location>
        <begin position="34"/>
        <end position="556"/>
    </location>
</feature>
<dbReference type="InterPro" id="IPR050814">
    <property type="entry name" value="Myo-inositol_Transporter"/>
</dbReference>
<comment type="caution">
    <text evidence="10">The sequence shown here is derived from an EMBL/GenBank/DDBJ whole genome shotgun (WGS) entry which is preliminary data.</text>
</comment>
<keyword evidence="3 7" id="KW-0813">Transport</keyword>
<dbReference type="Pfam" id="PF00083">
    <property type="entry name" value="Sugar_tr"/>
    <property type="match status" value="2"/>
</dbReference>
<keyword evidence="6 8" id="KW-0472">Membrane</keyword>
<dbReference type="OrthoDB" id="6339427at2759"/>
<evidence type="ECO:0000259" key="9">
    <source>
        <dbReference type="PROSITE" id="PS50850"/>
    </source>
</evidence>
<sequence length="607" mass="65512">MAGNRLVEDPDSDEEQLAVDGLVRNKNSRFVYLLTFLSAIGGFLLGYDAGVVSGAMILLKDEFALTYAWQTALVSSTIAAAGVFSLIGGLFNERFGRKPVILCASFVFTLGSLLMASANTRTALLTGRVVVGIGIGLVSVTSSVYIAELVPSRLRGRLVTANAVLIAAGQLTAGCIDGLFAYDTAAGWRYMLAMGAVPAMVQFIGFVFLPETPAWLITNGQHEAAKAALRRVRDVDTADVDEEFSVMKMTIEERSRNAATNGCKSIVKDVLRQPALRRALIVGCLLHMFQQFIGINAVMYYSATIIQSAGLREKSVIIWIAAATSAISFASALVGLSLVDKIGRRPLILISLLGVMVSLSILAIGFQITSVYSPLVTYEEDLPVSLRDNLCGSLATCDACVRSGECGFCYHPDEESIPKQGSCLPVAALDDYTHAAAGRCRNTTLAEMRGTFWTFDSCPSPLYAWVPIVGLVLYLLFFAAGMGPMPWTINSEIYPMWARNFGIAAASATNWICNLLVTTTFLFLLENMPKYGIFWMYAGAAAIGAVFVFLMVPETKGRNIDEVEGLFAVPWAESSAATLPLEKPVQYVHIRGLNRDGRGLSIDSDSD</sequence>
<evidence type="ECO:0000313" key="10">
    <source>
        <dbReference type="EMBL" id="OQV14535.1"/>
    </source>
</evidence>
<dbReference type="NCBIfam" id="TIGR00879">
    <property type="entry name" value="SP"/>
    <property type="match status" value="1"/>
</dbReference>
<proteinExistence type="inferred from homology"/>
<dbReference type="InterPro" id="IPR036259">
    <property type="entry name" value="MFS_trans_sf"/>
</dbReference>
<dbReference type="InterPro" id="IPR003663">
    <property type="entry name" value="Sugar/inositol_transpt"/>
</dbReference>
<feature type="transmembrane region" description="Helical" evidence="8">
    <location>
        <begin position="346"/>
        <end position="368"/>
    </location>
</feature>
<dbReference type="GO" id="GO:0005366">
    <property type="term" value="F:myo-inositol:proton symporter activity"/>
    <property type="evidence" value="ECO:0007669"/>
    <property type="project" value="TreeGrafter"/>
</dbReference>
<name>A0A1W0WH61_HYPEX</name>
<comment type="similarity">
    <text evidence="2 7">Belongs to the major facilitator superfamily. Sugar transporter (TC 2.A.1.1) family.</text>
</comment>
<comment type="subcellular location">
    <subcellularLocation>
        <location evidence="1">Membrane</location>
        <topology evidence="1">Multi-pass membrane protein</topology>
    </subcellularLocation>
</comment>
<keyword evidence="11" id="KW-1185">Reference proteome</keyword>
<keyword evidence="4 8" id="KW-0812">Transmembrane</keyword>
<feature type="transmembrane region" description="Helical" evidence="8">
    <location>
        <begin position="188"/>
        <end position="209"/>
    </location>
</feature>
<dbReference type="AlphaFoldDB" id="A0A1W0WH61"/>